<keyword evidence="3 8" id="KW-0479">Metal-binding</keyword>
<dbReference type="Gene3D" id="3.90.550.10">
    <property type="entry name" value="Spore Coat Polysaccharide Biosynthesis Protein SpsA, Chain A"/>
    <property type="match status" value="1"/>
</dbReference>
<dbReference type="GO" id="GO:0005525">
    <property type="term" value="F:GTP binding"/>
    <property type="evidence" value="ECO:0007669"/>
    <property type="project" value="UniProtKB-UniRule"/>
</dbReference>
<name>A0A7V8JWJ8_9BURK</name>
<evidence type="ECO:0000256" key="4">
    <source>
        <dbReference type="ARBA" id="ARBA00022741"/>
    </source>
</evidence>
<comment type="caution">
    <text evidence="10">The sequence shown here is derived from an EMBL/GenBank/DDBJ whole genome shotgun (WGS) entry which is preliminary data.</text>
</comment>
<dbReference type="NCBIfam" id="TIGR02665">
    <property type="entry name" value="molyb_mobA"/>
    <property type="match status" value="1"/>
</dbReference>
<keyword evidence="10" id="KW-0548">Nucleotidyltransferase</keyword>
<dbReference type="GO" id="GO:0005737">
    <property type="term" value="C:cytoplasm"/>
    <property type="evidence" value="ECO:0007669"/>
    <property type="project" value="UniProtKB-SubCell"/>
</dbReference>
<feature type="binding site" evidence="8">
    <location>
        <begin position="17"/>
        <end position="19"/>
    </location>
    <ligand>
        <name>GTP</name>
        <dbReference type="ChEBI" id="CHEBI:37565"/>
    </ligand>
</feature>
<feature type="binding site" evidence="8">
    <location>
        <position position="58"/>
    </location>
    <ligand>
        <name>GTP</name>
        <dbReference type="ChEBI" id="CHEBI:37565"/>
    </ligand>
</feature>
<keyword evidence="2 8" id="KW-0808">Transferase</keyword>
<evidence type="ECO:0000256" key="8">
    <source>
        <dbReference type="HAMAP-Rule" id="MF_00316"/>
    </source>
</evidence>
<evidence type="ECO:0000256" key="2">
    <source>
        <dbReference type="ARBA" id="ARBA00022679"/>
    </source>
</evidence>
<dbReference type="InterPro" id="IPR029044">
    <property type="entry name" value="Nucleotide-diphossugar_trans"/>
</dbReference>
<evidence type="ECO:0000313" key="10">
    <source>
        <dbReference type="EMBL" id="KAF1049081.1"/>
    </source>
</evidence>
<evidence type="ECO:0000256" key="1">
    <source>
        <dbReference type="ARBA" id="ARBA00022490"/>
    </source>
</evidence>
<comment type="similarity">
    <text evidence="8">Belongs to the MobA family.</text>
</comment>
<dbReference type="GO" id="GO:0046872">
    <property type="term" value="F:metal ion binding"/>
    <property type="evidence" value="ECO:0007669"/>
    <property type="project" value="UniProtKB-KW"/>
</dbReference>
<keyword evidence="5 8" id="KW-0460">Magnesium</keyword>
<proteinExistence type="inferred from homology"/>
<feature type="binding site" evidence="8">
    <location>
        <position position="106"/>
    </location>
    <ligand>
        <name>Mg(2+)</name>
        <dbReference type="ChEBI" id="CHEBI:18420"/>
    </ligand>
</feature>
<feature type="binding site" evidence="8">
    <location>
        <position position="30"/>
    </location>
    <ligand>
        <name>GTP</name>
        <dbReference type="ChEBI" id="CHEBI:37565"/>
    </ligand>
</feature>
<evidence type="ECO:0000256" key="6">
    <source>
        <dbReference type="ARBA" id="ARBA00023134"/>
    </source>
</evidence>
<dbReference type="HAMAP" id="MF_00316">
    <property type="entry name" value="MobA"/>
    <property type="match status" value="1"/>
</dbReference>
<dbReference type="PANTHER" id="PTHR19136">
    <property type="entry name" value="MOLYBDENUM COFACTOR GUANYLYLTRANSFERASE"/>
    <property type="match status" value="1"/>
</dbReference>
<comment type="subunit">
    <text evidence="8">Monomer.</text>
</comment>
<reference evidence="11" key="1">
    <citation type="journal article" date="2020" name="MBio">
        <title>Horizontal gene transfer to a defensive symbiont with a reduced genome amongst a multipartite beetle microbiome.</title>
        <authorList>
            <person name="Waterworth S.C."/>
            <person name="Florez L.V."/>
            <person name="Rees E.R."/>
            <person name="Hertweck C."/>
            <person name="Kaltenpoth M."/>
            <person name="Kwan J.C."/>
        </authorList>
    </citation>
    <scope>NUCLEOTIDE SEQUENCE [LARGE SCALE GENOMIC DNA]</scope>
</reference>
<dbReference type="GO" id="GO:0061603">
    <property type="term" value="F:molybdenum cofactor guanylyltransferase activity"/>
    <property type="evidence" value="ECO:0007669"/>
    <property type="project" value="UniProtKB-EC"/>
</dbReference>
<comment type="catalytic activity">
    <reaction evidence="8">
        <text>Mo-molybdopterin + GTP + H(+) = Mo-molybdopterin guanine dinucleotide + diphosphate</text>
        <dbReference type="Rhea" id="RHEA:34243"/>
        <dbReference type="ChEBI" id="CHEBI:15378"/>
        <dbReference type="ChEBI" id="CHEBI:33019"/>
        <dbReference type="ChEBI" id="CHEBI:37565"/>
        <dbReference type="ChEBI" id="CHEBI:71302"/>
        <dbReference type="ChEBI" id="CHEBI:71310"/>
        <dbReference type="EC" id="2.7.7.77"/>
    </reaction>
</comment>
<dbReference type="InterPro" id="IPR013482">
    <property type="entry name" value="Molybde_CF_guanTrfase"/>
</dbReference>
<accession>A0A7V8JWJ8</accession>
<evidence type="ECO:0000256" key="7">
    <source>
        <dbReference type="ARBA" id="ARBA00023150"/>
    </source>
</evidence>
<evidence type="ECO:0000256" key="3">
    <source>
        <dbReference type="ARBA" id="ARBA00022723"/>
    </source>
</evidence>
<dbReference type="Pfam" id="PF12804">
    <property type="entry name" value="NTP_transf_3"/>
    <property type="match status" value="1"/>
</dbReference>
<feature type="domain" description="MobA-like NTP transferase" evidence="9">
    <location>
        <begin position="14"/>
        <end position="167"/>
    </location>
</feature>
<feature type="binding site" evidence="8">
    <location>
        <position position="76"/>
    </location>
    <ligand>
        <name>GTP</name>
        <dbReference type="ChEBI" id="CHEBI:37565"/>
    </ligand>
</feature>
<dbReference type="GO" id="GO:1902758">
    <property type="term" value="P:bis(molybdopterin guanine dinucleotide)molybdenum biosynthetic process"/>
    <property type="evidence" value="ECO:0007669"/>
    <property type="project" value="TreeGrafter"/>
</dbReference>
<evidence type="ECO:0000256" key="5">
    <source>
        <dbReference type="ARBA" id="ARBA00022842"/>
    </source>
</evidence>
<dbReference type="EC" id="2.7.7.77" evidence="8"/>
<dbReference type="CDD" id="cd02503">
    <property type="entry name" value="MobA"/>
    <property type="match status" value="1"/>
</dbReference>
<comment type="subcellular location">
    <subcellularLocation>
        <location evidence="8">Cytoplasm</location>
    </subcellularLocation>
</comment>
<dbReference type="AlphaFoldDB" id="A0A7V8JWJ8"/>
<comment type="function">
    <text evidence="8">Transfers a GMP moiety from GTP to Mo-molybdopterin (Mo-MPT) cofactor (Moco or molybdenum cofactor) to form Mo-molybdopterin guanine dinucleotide (Mo-MGD) cofactor.</text>
</comment>
<comment type="cofactor">
    <cofactor evidence="8">
        <name>Mg(2+)</name>
        <dbReference type="ChEBI" id="CHEBI:18420"/>
    </cofactor>
</comment>
<dbReference type="EMBL" id="WNDX01000001">
    <property type="protein sequence ID" value="KAF1049081.1"/>
    <property type="molecule type" value="Genomic_DNA"/>
</dbReference>
<organism evidence="10 11">
    <name type="scientific">Herbaspirillum frisingense</name>
    <dbReference type="NCBI Taxonomy" id="92645"/>
    <lineage>
        <taxon>Bacteria</taxon>
        <taxon>Pseudomonadati</taxon>
        <taxon>Pseudomonadota</taxon>
        <taxon>Betaproteobacteria</taxon>
        <taxon>Burkholderiales</taxon>
        <taxon>Oxalobacteraceae</taxon>
        <taxon>Herbaspirillum</taxon>
    </lineage>
</organism>
<keyword evidence="7 8" id="KW-0501">Molybdenum cofactor biosynthesis</keyword>
<evidence type="ECO:0000313" key="11">
    <source>
        <dbReference type="Proteomes" id="UP000462435"/>
    </source>
</evidence>
<keyword evidence="4 8" id="KW-0547">Nucleotide-binding</keyword>
<dbReference type="InterPro" id="IPR025877">
    <property type="entry name" value="MobA-like_NTP_Trfase"/>
</dbReference>
<dbReference type="Proteomes" id="UP000462435">
    <property type="component" value="Unassembled WGS sequence"/>
</dbReference>
<dbReference type="PANTHER" id="PTHR19136:SF81">
    <property type="entry name" value="MOLYBDENUM COFACTOR GUANYLYLTRANSFERASE"/>
    <property type="match status" value="1"/>
</dbReference>
<gene>
    <name evidence="10" type="primary">mobA_1</name>
    <name evidence="8" type="synonym">mobA</name>
    <name evidence="10" type="ORF">GAK35_00059</name>
</gene>
<evidence type="ECO:0000259" key="9">
    <source>
        <dbReference type="Pfam" id="PF12804"/>
    </source>
</evidence>
<keyword evidence="1 8" id="KW-0963">Cytoplasm</keyword>
<comment type="domain">
    <text evidence="8">The N-terminal domain determines nucleotide recognition and specific binding, while the C-terminal domain determines the specific binding to the target protein.</text>
</comment>
<feature type="binding site" evidence="8">
    <location>
        <position position="106"/>
    </location>
    <ligand>
        <name>GTP</name>
        <dbReference type="ChEBI" id="CHEBI:37565"/>
    </ligand>
</feature>
<protein>
    <recommendedName>
        <fullName evidence="8">Molybdenum cofactor guanylyltransferase</fullName>
        <shortName evidence="8">MoCo guanylyltransferase</shortName>
        <ecNumber evidence="8">2.7.7.77</ecNumber>
    </recommendedName>
    <alternativeName>
        <fullName evidence="8">GTP:molybdopterin guanylyltransferase</fullName>
    </alternativeName>
    <alternativeName>
        <fullName evidence="8">Mo-MPT guanylyltransferase</fullName>
    </alternativeName>
    <alternativeName>
        <fullName evidence="8">Molybdopterin guanylyltransferase</fullName>
    </alternativeName>
    <alternativeName>
        <fullName evidence="8">Molybdopterin-guanine dinucleotide synthase</fullName>
        <shortName evidence="8">MGD synthase</shortName>
    </alternativeName>
</protein>
<dbReference type="SUPFAM" id="SSF53448">
    <property type="entry name" value="Nucleotide-diphospho-sugar transferases"/>
    <property type="match status" value="1"/>
</dbReference>
<sequence length="204" mass="21858">MSAVPAIAASHITGLVLAGGRGTRMGGVDKGLQLLHGKPLAQHVLERLAPQVCTLALNANRSQLHYAAFGYPIWHDLSPDFPGPLAGLQSGLAHCGTPFLATAPCDSPLIPYDLVARLAEEMMATGADAAFAVTGKEDSRQRHPVCSLLRKSAQPSLDAFLAAGERKMELWFATLNCVEVDFPDERAFCNINTGLELQQLEQDQ</sequence>
<keyword evidence="6 8" id="KW-0342">GTP-binding</keyword>